<dbReference type="Gramene" id="ONK58255">
    <property type="protein sequence ID" value="ONK58255"/>
    <property type="gene ID" value="A4U43_C09F10250"/>
</dbReference>
<reference evidence="2" key="1">
    <citation type="journal article" date="2017" name="Nat. Commun.">
        <title>The asparagus genome sheds light on the origin and evolution of a young Y chromosome.</title>
        <authorList>
            <person name="Harkess A."/>
            <person name="Zhou J."/>
            <person name="Xu C."/>
            <person name="Bowers J.E."/>
            <person name="Van der Hulst R."/>
            <person name="Ayyampalayam S."/>
            <person name="Mercati F."/>
            <person name="Riccardi P."/>
            <person name="McKain M.R."/>
            <person name="Kakrana A."/>
            <person name="Tang H."/>
            <person name="Ray J."/>
            <person name="Groenendijk J."/>
            <person name="Arikit S."/>
            <person name="Mathioni S.M."/>
            <person name="Nakano M."/>
            <person name="Shan H."/>
            <person name="Telgmann-Rauber A."/>
            <person name="Kanno A."/>
            <person name="Yue Z."/>
            <person name="Chen H."/>
            <person name="Li W."/>
            <person name="Chen Y."/>
            <person name="Xu X."/>
            <person name="Zhang Y."/>
            <person name="Luo S."/>
            <person name="Chen H."/>
            <person name="Gao J."/>
            <person name="Mao Z."/>
            <person name="Pires J.C."/>
            <person name="Luo M."/>
            <person name="Kudrna D."/>
            <person name="Wing R.A."/>
            <person name="Meyers B.C."/>
            <person name="Yi K."/>
            <person name="Kong H."/>
            <person name="Lavrijsen P."/>
            <person name="Sunseri F."/>
            <person name="Falavigna A."/>
            <person name="Ye Y."/>
            <person name="Leebens-Mack J.H."/>
            <person name="Chen G."/>
        </authorList>
    </citation>
    <scope>NUCLEOTIDE SEQUENCE [LARGE SCALE GENOMIC DNA]</scope>
    <source>
        <strain evidence="2">cv. DH0086</strain>
    </source>
</reference>
<dbReference type="Proteomes" id="UP000243459">
    <property type="component" value="Chromosome 9"/>
</dbReference>
<feature type="non-terminal residue" evidence="1">
    <location>
        <position position="1"/>
    </location>
</feature>
<dbReference type="GO" id="GO:0019104">
    <property type="term" value="F:DNA N-glycosylase activity"/>
    <property type="evidence" value="ECO:0007669"/>
    <property type="project" value="InterPro"/>
</dbReference>
<dbReference type="PANTHER" id="PTHR46213:SF13">
    <property type="entry name" value="DEMETER-LIKE PROTEIN 2-RELATED"/>
    <property type="match status" value="1"/>
</dbReference>
<dbReference type="AlphaFoldDB" id="A0A5P1E9Q7"/>
<dbReference type="EMBL" id="CM007389">
    <property type="protein sequence ID" value="ONK58255.1"/>
    <property type="molecule type" value="Genomic_DNA"/>
</dbReference>
<evidence type="ECO:0000313" key="1">
    <source>
        <dbReference type="EMBL" id="ONK58255.1"/>
    </source>
</evidence>
<protein>
    <submittedName>
        <fullName evidence="1">Uncharacterized protein</fullName>
    </submittedName>
</protein>
<feature type="non-terminal residue" evidence="1">
    <location>
        <position position="73"/>
    </location>
</feature>
<dbReference type="GO" id="GO:0035514">
    <property type="term" value="F:DNA demethylase activity"/>
    <property type="evidence" value="ECO:0007669"/>
    <property type="project" value="InterPro"/>
</dbReference>
<organism evidence="1 2">
    <name type="scientific">Asparagus officinalis</name>
    <name type="common">Garden asparagus</name>
    <dbReference type="NCBI Taxonomy" id="4686"/>
    <lineage>
        <taxon>Eukaryota</taxon>
        <taxon>Viridiplantae</taxon>
        <taxon>Streptophyta</taxon>
        <taxon>Embryophyta</taxon>
        <taxon>Tracheophyta</taxon>
        <taxon>Spermatophyta</taxon>
        <taxon>Magnoliopsida</taxon>
        <taxon>Liliopsida</taxon>
        <taxon>Asparagales</taxon>
        <taxon>Asparagaceae</taxon>
        <taxon>Asparagoideae</taxon>
        <taxon>Asparagus</taxon>
    </lineage>
</organism>
<gene>
    <name evidence="1" type="ORF">A4U43_C09F10250</name>
</gene>
<keyword evidence="2" id="KW-1185">Reference proteome</keyword>
<evidence type="ECO:0000313" key="2">
    <source>
        <dbReference type="Proteomes" id="UP000243459"/>
    </source>
</evidence>
<accession>A0A5P1E9Q7</accession>
<dbReference type="InterPro" id="IPR044811">
    <property type="entry name" value="DME/ROS1"/>
</dbReference>
<dbReference type="GO" id="GO:0141166">
    <property type="term" value="P:chromosomal 5-methylcytosine DNA demethylation pathway"/>
    <property type="evidence" value="ECO:0007669"/>
    <property type="project" value="InterPro"/>
</dbReference>
<name>A0A5P1E9Q7_ASPOF</name>
<dbReference type="PANTHER" id="PTHR46213">
    <property type="entry name" value="TRANSCRIPTIONAL ACTIVATOR DEMETER"/>
    <property type="match status" value="1"/>
</dbReference>
<proteinExistence type="predicted"/>
<sequence>MSFQSLFDGLDKREADDPCQYLPAIRTPGETGQSVETRTACCNVRTLSDRNACFTCNSIQEAQAQTVKGTLLV</sequence>